<evidence type="ECO:0000256" key="3">
    <source>
        <dbReference type="ARBA" id="ARBA00022679"/>
    </source>
</evidence>
<feature type="region of interest" description="Disordered" evidence="4">
    <location>
        <begin position="1"/>
        <end position="21"/>
    </location>
</feature>
<feature type="domain" description="Methyltransferase type 11" evidence="5">
    <location>
        <begin position="42"/>
        <end position="129"/>
    </location>
</feature>
<dbReference type="InterPro" id="IPR029063">
    <property type="entry name" value="SAM-dependent_MTases_sf"/>
</dbReference>
<reference evidence="6 7" key="1">
    <citation type="submission" date="2019-07" db="EMBL/GenBank/DDBJ databases">
        <title>Rhodococcus cavernicolus sp. nov., isolated from a cave.</title>
        <authorList>
            <person name="Lee S.D."/>
        </authorList>
    </citation>
    <scope>NUCLEOTIDE SEQUENCE [LARGE SCALE GENOMIC DNA]</scope>
    <source>
        <strain evidence="6 7">C1-24</strain>
    </source>
</reference>
<comment type="caution">
    <text evidence="6">The sequence shown here is derived from an EMBL/GenBank/DDBJ whole genome shotgun (WGS) entry which is preliminary data.</text>
</comment>
<dbReference type="EMBL" id="VLNY01000001">
    <property type="protein sequence ID" value="KAA0024592.1"/>
    <property type="molecule type" value="Genomic_DNA"/>
</dbReference>
<comment type="similarity">
    <text evidence="1">Belongs to the methyltransferase superfamily.</text>
</comment>
<evidence type="ECO:0000259" key="5">
    <source>
        <dbReference type="Pfam" id="PF08241"/>
    </source>
</evidence>
<evidence type="ECO:0000256" key="1">
    <source>
        <dbReference type="ARBA" id="ARBA00008361"/>
    </source>
</evidence>
<keyword evidence="2 6" id="KW-0489">Methyltransferase</keyword>
<evidence type="ECO:0000313" key="6">
    <source>
        <dbReference type="EMBL" id="KAA0024592.1"/>
    </source>
</evidence>
<dbReference type="AlphaFoldDB" id="A0A5A7SHF8"/>
<dbReference type="RefSeq" id="WP_149428367.1">
    <property type="nucleotide sequence ID" value="NZ_VLNY01000001.1"/>
</dbReference>
<organism evidence="6 7">
    <name type="scientific">Antrihabitans cavernicola</name>
    <dbReference type="NCBI Taxonomy" id="2495913"/>
    <lineage>
        <taxon>Bacteria</taxon>
        <taxon>Bacillati</taxon>
        <taxon>Actinomycetota</taxon>
        <taxon>Actinomycetes</taxon>
        <taxon>Mycobacteriales</taxon>
        <taxon>Nocardiaceae</taxon>
        <taxon>Antrihabitans</taxon>
    </lineage>
</organism>
<dbReference type="PANTHER" id="PTHR44942">
    <property type="entry name" value="METHYLTRANSF_11 DOMAIN-CONTAINING PROTEIN"/>
    <property type="match status" value="1"/>
</dbReference>
<evidence type="ECO:0000313" key="7">
    <source>
        <dbReference type="Proteomes" id="UP000322244"/>
    </source>
</evidence>
<proteinExistence type="inferred from homology"/>
<dbReference type="PANTHER" id="PTHR44942:SF4">
    <property type="entry name" value="METHYLTRANSFERASE TYPE 11 DOMAIN-CONTAINING PROTEIN"/>
    <property type="match status" value="1"/>
</dbReference>
<dbReference type="InterPro" id="IPR051052">
    <property type="entry name" value="Diverse_substrate_MTase"/>
</dbReference>
<accession>A0A5A7SHF8</accession>
<dbReference type="Pfam" id="PF08241">
    <property type="entry name" value="Methyltransf_11"/>
    <property type="match status" value="1"/>
</dbReference>
<keyword evidence="7" id="KW-1185">Reference proteome</keyword>
<protein>
    <submittedName>
        <fullName evidence="6">Methyltransferase domain-containing protein</fullName>
    </submittedName>
</protein>
<keyword evidence="3 6" id="KW-0808">Transferase</keyword>
<dbReference type="SUPFAM" id="SSF53335">
    <property type="entry name" value="S-adenosyl-L-methionine-dependent methyltransferases"/>
    <property type="match status" value="1"/>
</dbReference>
<feature type="compositionally biased region" description="Basic and acidic residues" evidence="4">
    <location>
        <begin position="1"/>
        <end position="18"/>
    </location>
</feature>
<dbReference type="CDD" id="cd02440">
    <property type="entry name" value="AdoMet_MTases"/>
    <property type="match status" value="1"/>
</dbReference>
<name>A0A5A7SHF8_9NOCA</name>
<dbReference type="GO" id="GO:0032259">
    <property type="term" value="P:methylation"/>
    <property type="evidence" value="ECO:0007669"/>
    <property type="project" value="UniProtKB-KW"/>
</dbReference>
<evidence type="ECO:0000256" key="2">
    <source>
        <dbReference type="ARBA" id="ARBA00022603"/>
    </source>
</evidence>
<dbReference type="InterPro" id="IPR013216">
    <property type="entry name" value="Methyltransf_11"/>
</dbReference>
<dbReference type="Proteomes" id="UP000322244">
    <property type="component" value="Unassembled WGS sequence"/>
</dbReference>
<gene>
    <name evidence="6" type="ORF">FOY51_01160</name>
</gene>
<evidence type="ECO:0000256" key="4">
    <source>
        <dbReference type="SAM" id="MobiDB-lite"/>
    </source>
</evidence>
<dbReference type="GO" id="GO:0008757">
    <property type="term" value="F:S-adenosylmethionine-dependent methyltransferase activity"/>
    <property type="evidence" value="ECO:0007669"/>
    <property type="project" value="InterPro"/>
</dbReference>
<dbReference type="OrthoDB" id="9797252at2"/>
<dbReference type="Gene3D" id="3.40.50.150">
    <property type="entry name" value="Vaccinia Virus protein VP39"/>
    <property type="match status" value="1"/>
</dbReference>
<sequence>MTRDDMATSFGRETDNYNRGRPSYPQAAVDWLVPATATTIADVGAGTGKLTASMLQPDRDVIAVDPDTEMLASLAKQYPTVRTLHGTGEQIPLPDASVDAVVFGQAWHWVDPDAASREVARVLKPGGTLGLIWNIRDESVPWVHRLTEIMHGSAAEILIAEGGPTVSAPFESVEENRVEWQRQMTADDIVAMAASRSYVITAEEQDRERILAEIADLLANDPDVTGQSPIVMPYVTHSYRAIKP</sequence>